<dbReference type="Proteomes" id="UP000004290">
    <property type="component" value="Unassembled WGS sequence"/>
</dbReference>
<dbReference type="InterPro" id="IPR043733">
    <property type="entry name" value="DUF5677"/>
</dbReference>
<dbReference type="Pfam" id="PF18928">
    <property type="entry name" value="DUF5677"/>
    <property type="match status" value="1"/>
</dbReference>
<dbReference type="RefSeq" id="WP_003064719.1">
    <property type="nucleotide sequence ID" value="NZ_GL397128.1"/>
</dbReference>
<accession>E0PDJ9</accession>
<name>E0PDJ9_STREI</name>
<organism evidence="1 2">
    <name type="scientific">Streptococcus equinus ATCC 700338</name>
    <dbReference type="NCBI Taxonomy" id="864569"/>
    <lineage>
        <taxon>Bacteria</taxon>
        <taxon>Bacillati</taxon>
        <taxon>Bacillota</taxon>
        <taxon>Bacilli</taxon>
        <taxon>Lactobacillales</taxon>
        <taxon>Streptococcaceae</taxon>
        <taxon>Streptococcus</taxon>
    </lineage>
</organism>
<evidence type="ECO:0000313" key="1">
    <source>
        <dbReference type="EMBL" id="EFM27359.1"/>
    </source>
</evidence>
<comment type="caution">
    <text evidence="1">The sequence shown here is derived from an EMBL/GenBank/DDBJ whole genome shotgun (WGS) entry which is preliminary data.</text>
</comment>
<dbReference type="AlphaFoldDB" id="E0PDJ9"/>
<dbReference type="EMBL" id="AEEL01000014">
    <property type="protein sequence ID" value="EFM27359.1"/>
    <property type="molecule type" value="Genomic_DNA"/>
</dbReference>
<protein>
    <submittedName>
        <fullName evidence="1">Uncharacterized protein</fullName>
    </submittedName>
</protein>
<reference evidence="1 2" key="1">
    <citation type="submission" date="2010-07" db="EMBL/GenBank/DDBJ databases">
        <authorList>
            <person name="Muzny D."/>
            <person name="Qin X."/>
            <person name="Deng J."/>
            <person name="Jiang H."/>
            <person name="Liu Y."/>
            <person name="Qu J."/>
            <person name="Song X.-Z."/>
            <person name="Zhang L."/>
            <person name="Thornton R."/>
            <person name="Coyle M."/>
            <person name="Francisco L."/>
            <person name="Jackson L."/>
            <person name="Javaid M."/>
            <person name="Korchina V."/>
            <person name="Kovar C."/>
            <person name="Mata R."/>
            <person name="Mathew T."/>
            <person name="Ngo R."/>
            <person name="Nguyen L."/>
            <person name="Nguyen N."/>
            <person name="Okwuonu G."/>
            <person name="Ongeri F."/>
            <person name="Pham C."/>
            <person name="Simmons D."/>
            <person name="Wilczek-Boney K."/>
            <person name="Hale W."/>
            <person name="Jakkamsetti A."/>
            <person name="Pham P."/>
            <person name="Ruth R."/>
            <person name="San Lucas F."/>
            <person name="Warren J."/>
            <person name="Zhang J."/>
            <person name="Zhao Z."/>
            <person name="Zhou C."/>
            <person name="Zhu D."/>
            <person name="Lee S."/>
            <person name="Bess C."/>
            <person name="Blankenburg K."/>
            <person name="Forbes L."/>
            <person name="Fu Q."/>
            <person name="Gubbala S."/>
            <person name="Hirani K."/>
            <person name="Jayaseelan J.C."/>
            <person name="Lara F."/>
            <person name="Munidasa M."/>
            <person name="Palculict T."/>
            <person name="Patil S."/>
            <person name="Pu L.-L."/>
            <person name="Saada N."/>
            <person name="Tang L."/>
            <person name="Weissenberger G."/>
            <person name="Zhu Y."/>
            <person name="Hemphill L."/>
            <person name="Shang Y."/>
            <person name="Youmans B."/>
            <person name="Ayvaz T."/>
            <person name="Ross M."/>
            <person name="Santibanez J."/>
            <person name="Aqrawi P."/>
            <person name="Gross S."/>
            <person name="Joshi V."/>
            <person name="Fowler G."/>
            <person name="Nazareth L."/>
            <person name="Reid J."/>
            <person name="Worley K."/>
            <person name="Petrosino J."/>
            <person name="Highlander S."/>
            <person name="Gibbs R."/>
        </authorList>
    </citation>
    <scope>NUCLEOTIDE SEQUENCE [LARGE SCALE GENOMIC DNA]</scope>
    <source>
        <strain evidence="1 2">ATCC 700338</strain>
    </source>
</reference>
<evidence type="ECO:0000313" key="2">
    <source>
        <dbReference type="Proteomes" id="UP000004290"/>
    </source>
</evidence>
<sequence>MNDKFEKFFTDVLNETMEEHLKTLKNQSETDEFLDKFERADFSELYQTILNDISIQMVNNAKTIMHENSIFFRNEKNEVLANINQKWSNAFVTSEAMYIMVLEAVENYSKFVNELDVQEREKSIQTYTALKYIHGRGLQQFLEIITLMENGFADGAYARWRSLYELTIIAYFISKYGEKVAHSYISSENSEDRYEWARVCGEFKDKK</sequence>
<dbReference type="HOGENOM" id="CLU_1325727_0_0_9"/>
<keyword evidence="2" id="KW-1185">Reference proteome</keyword>
<gene>
    <name evidence="1" type="ORF">HMPREF9319_0922</name>
</gene>
<proteinExistence type="predicted"/>